<dbReference type="GO" id="GO:0016036">
    <property type="term" value="P:cellular response to phosphate starvation"/>
    <property type="evidence" value="ECO:0007669"/>
    <property type="project" value="TreeGrafter"/>
</dbReference>
<dbReference type="Gene3D" id="6.10.340.10">
    <property type="match status" value="1"/>
</dbReference>
<comment type="caution">
    <text evidence="11">The sequence shown here is derived from an EMBL/GenBank/DDBJ whole genome shotgun (WGS) entry which is preliminary data.</text>
</comment>
<evidence type="ECO:0000256" key="2">
    <source>
        <dbReference type="ARBA" id="ARBA00004370"/>
    </source>
</evidence>
<evidence type="ECO:0000256" key="1">
    <source>
        <dbReference type="ARBA" id="ARBA00000085"/>
    </source>
</evidence>
<keyword evidence="7" id="KW-0902">Two-component regulatory system</keyword>
<sequence length="464" mass="52451">MKKKSLKTQLSLAIALVVLITVAFISVLSNIFINEKFKDYIARQQKLQTEDIVSSLSQQYNKWTRTWNTDFIHTIGMYALYDGFIIKVYENDGTSVWDAEQHDMSLCTQVMADISKRMQKKYPRMNGEFTTKEYKLKQGSDDVGVVSISYFGPYFLSENDFKFLNALNTILVSIGSVSLMFAVYIGWMLARKISRPITKTVKMTTEIAEGNYEIRFTEHTGTKELDALVSSINNLASTLEKQEVIRKQLTSDVSHELRTPLTTIGTHIEAMIEGVWEPTTDRLTSCYEEINRITNLVKDLEQLSKVENDNLKLNITSVDISEVIETIKGNFETELYNKSLNVSVVGTAGTIPVDKERISQVIINLLSNAIKYTPDFGKIEITLEDYETSLVIQVKDNGIGIPEEELPFIFERFYRADKSRNRRTGGAGIGLAIVKSVVHAHGGKVEVSSKLETGTVFRVLLPRK</sequence>
<keyword evidence="6 11" id="KW-0418">Kinase</keyword>
<reference evidence="11 12" key="1">
    <citation type="journal article" date="2018" name="Nat. Biotechnol.">
        <title>A standardized bacterial taxonomy based on genome phylogeny substantially revises the tree of life.</title>
        <authorList>
            <person name="Parks D.H."/>
            <person name="Chuvochina M."/>
            <person name="Waite D.W."/>
            <person name="Rinke C."/>
            <person name="Skarshewski A."/>
            <person name="Chaumeil P.A."/>
            <person name="Hugenholtz P."/>
        </authorList>
    </citation>
    <scope>NUCLEOTIDE SEQUENCE [LARGE SCALE GENOMIC DNA]</scope>
    <source>
        <strain evidence="11">UBA11728</strain>
    </source>
</reference>
<dbReference type="GO" id="GO:0000155">
    <property type="term" value="F:phosphorelay sensor kinase activity"/>
    <property type="evidence" value="ECO:0007669"/>
    <property type="project" value="InterPro"/>
</dbReference>
<evidence type="ECO:0000313" key="11">
    <source>
        <dbReference type="EMBL" id="HCL01066.1"/>
    </source>
</evidence>
<proteinExistence type="predicted"/>
<dbReference type="Gene3D" id="1.10.287.130">
    <property type="match status" value="1"/>
</dbReference>
<evidence type="ECO:0000256" key="5">
    <source>
        <dbReference type="ARBA" id="ARBA00022679"/>
    </source>
</evidence>
<dbReference type="Pfam" id="PF02518">
    <property type="entry name" value="HATPase_c"/>
    <property type="match status" value="1"/>
</dbReference>
<dbReference type="Pfam" id="PF00512">
    <property type="entry name" value="HisKA"/>
    <property type="match status" value="1"/>
</dbReference>
<dbReference type="InterPro" id="IPR036097">
    <property type="entry name" value="HisK_dim/P_sf"/>
</dbReference>
<keyword evidence="8" id="KW-0812">Transmembrane</keyword>
<dbReference type="PANTHER" id="PTHR45453:SF1">
    <property type="entry name" value="PHOSPHATE REGULON SENSOR PROTEIN PHOR"/>
    <property type="match status" value="1"/>
</dbReference>
<gene>
    <name evidence="11" type="ORF">DHW61_01350</name>
</gene>
<evidence type="ECO:0000256" key="3">
    <source>
        <dbReference type="ARBA" id="ARBA00012438"/>
    </source>
</evidence>
<comment type="catalytic activity">
    <reaction evidence="1">
        <text>ATP + protein L-histidine = ADP + protein N-phospho-L-histidine.</text>
        <dbReference type="EC" id="2.7.13.3"/>
    </reaction>
</comment>
<keyword evidence="5" id="KW-0808">Transferase</keyword>
<dbReference type="PROSITE" id="PS50885">
    <property type="entry name" value="HAMP"/>
    <property type="match status" value="1"/>
</dbReference>
<dbReference type="SMART" id="SM00387">
    <property type="entry name" value="HATPase_c"/>
    <property type="match status" value="1"/>
</dbReference>
<dbReference type="PROSITE" id="PS50109">
    <property type="entry name" value="HIS_KIN"/>
    <property type="match status" value="1"/>
</dbReference>
<dbReference type="GO" id="GO:0005886">
    <property type="term" value="C:plasma membrane"/>
    <property type="evidence" value="ECO:0007669"/>
    <property type="project" value="TreeGrafter"/>
</dbReference>
<dbReference type="FunFam" id="3.30.565.10:FF:000006">
    <property type="entry name" value="Sensor histidine kinase WalK"/>
    <property type="match status" value="1"/>
</dbReference>
<dbReference type="SUPFAM" id="SSF158472">
    <property type="entry name" value="HAMP domain-like"/>
    <property type="match status" value="1"/>
</dbReference>
<dbReference type="InterPro" id="IPR003594">
    <property type="entry name" value="HATPase_dom"/>
</dbReference>
<keyword evidence="8" id="KW-0472">Membrane</keyword>
<dbReference type="CDD" id="cd06225">
    <property type="entry name" value="HAMP"/>
    <property type="match status" value="1"/>
</dbReference>
<organism evidence="11 12">
    <name type="scientific">Lachnoclostridium phytofermentans</name>
    <dbReference type="NCBI Taxonomy" id="66219"/>
    <lineage>
        <taxon>Bacteria</taxon>
        <taxon>Bacillati</taxon>
        <taxon>Bacillota</taxon>
        <taxon>Clostridia</taxon>
        <taxon>Lachnospirales</taxon>
        <taxon>Lachnospiraceae</taxon>
    </lineage>
</organism>
<dbReference type="GO" id="GO:0004721">
    <property type="term" value="F:phosphoprotein phosphatase activity"/>
    <property type="evidence" value="ECO:0007669"/>
    <property type="project" value="TreeGrafter"/>
</dbReference>
<feature type="domain" description="HAMP" evidence="10">
    <location>
        <begin position="191"/>
        <end position="244"/>
    </location>
</feature>
<dbReference type="PRINTS" id="PR00344">
    <property type="entry name" value="BCTRLSENSOR"/>
</dbReference>
<evidence type="ECO:0000256" key="6">
    <source>
        <dbReference type="ARBA" id="ARBA00022777"/>
    </source>
</evidence>
<dbReference type="InterPro" id="IPR005467">
    <property type="entry name" value="His_kinase_dom"/>
</dbReference>
<keyword evidence="8" id="KW-1133">Transmembrane helix</keyword>
<dbReference type="Proteomes" id="UP000262969">
    <property type="component" value="Unassembled WGS sequence"/>
</dbReference>
<evidence type="ECO:0000259" key="10">
    <source>
        <dbReference type="PROSITE" id="PS50885"/>
    </source>
</evidence>
<protein>
    <recommendedName>
        <fullName evidence="3">histidine kinase</fullName>
        <ecNumber evidence="3">2.7.13.3</ecNumber>
    </recommendedName>
</protein>
<dbReference type="AlphaFoldDB" id="A0A3D2X258"/>
<dbReference type="CDD" id="cd00082">
    <property type="entry name" value="HisKA"/>
    <property type="match status" value="1"/>
</dbReference>
<comment type="subcellular location">
    <subcellularLocation>
        <location evidence="2">Membrane</location>
    </subcellularLocation>
</comment>
<keyword evidence="4" id="KW-0597">Phosphoprotein</keyword>
<dbReference type="SUPFAM" id="SSF47384">
    <property type="entry name" value="Homodimeric domain of signal transducing histidine kinase"/>
    <property type="match status" value="1"/>
</dbReference>
<dbReference type="SMART" id="SM00304">
    <property type="entry name" value="HAMP"/>
    <property type="match status" value="1"/>
</dbReference>
<feature type="transmembrane region" description="Helical" evidence="8">
    <location>
        <begin position="166"/>
        <end position="190"/>
    </location>
</feature>
<dbReference type="Pfam" id="PF00672">
    <property type="entry name" value="HAMP"/>
    <property type="match status" value="1"/>
</dbReference>
<dbReference type="InterPro" id="IPR004358">
    <property type="entry name" value="Sig_transdc_His_kin-like_C"/>
</dbReference>
<evidence type="ECO:0000259" key="9">
    <source>
        <dbReference type="PROSITE" id="PS50109"/>
    </source>
</evidence>
<dbReference type="Gene3D" id="3.30.565.10">
    <property type="entry name" value="Histidine kinase-like ATPase, C-terminal domain"/>
    <property type="match status" value="1"/>
</dbReference>
<feature type="domain" description="Histidine kinase" evidence="9">
    <location>
        <begin position="252"/>
        <end position="464"/>
    </location>
</feature>
<evidence type="ECO:0000256" key="4">
    <source>
        <dbReference type="ARBA" id="ARBA00022553"/>
    </source>
</evidence>
<feature type="transmembrane region" description="Helical" evidence="8">
    <location>
        <begin position="12"/>
        <end position="33"/>
    </location>
</feature>
<accession>A0A3D2X258</accession>
<name>A0A3D2X258_9FIRM</name>
<dbReference type="InterPro" id="IPR003661">
    <property type="entry name" value="HisK_dim/P_dom"/>
</dbReference>
<dbReference type="InterPro" id="IPR003660">
    <property type="entry name" value="HAMP_dom"/>
</dbReference>
<dbReference type="InterPro" id="IPR050351">
    <property type="entry name" value="BphY/WalK/GraS-like"/>
</dbReference>
<evidence type="ECO:0000313" key="12">
    <source>
        <dbReference type="Proteomes" id="UP000262969"/>
    </source>
</evidence>
<dbReference type="PANTHER" id="PTHR45453">
    <property type="entry name" value="PHOSPHATE REGULON SENSOR PROTEIN PHOR"/>
    <property type="match status" value="1"/>
</dbReference>
<dbReference type="SMART" id="SM00388">
    <property type="entry name" value="HisKA"/>
    <property type="match status" value="1"/>
</dbReference>
<evidence type="ECO:0000256" key="8">
    <source>
        <dbReference type="SAM" id="Phobius"/>
    </source>
</evidence>
<dbReference type="SUPFAM" id="SSF55874">
    <property type="entry name" value="ATPase domain of HSP90 chaperone/DNA topoisomerase II/histidine kinase"/>
    <property type="match status" value="1"/>
</dbReference>
<dbReference type="InterPro" id="IPR036890">
    <property type="entry name" value="HATPase_C_sf"/>
</dbReference>
<dbReference type="EC" id="2.7.13.3" evidence="3"/>
<evidence type="ECO:0000256" key="7">
    <source>
        <dbReference type="ARBA" id="ARBA00023012"/>
    </source>
</evidence>
<dbReference type="CDD" id="cd00075">
    <property type="entry name" value="HATPase"/>
    <property type="match status" value="1"/>
</dbReference>
<dbReference type="EMBL" id="DPVV01000051">
    <property type="protein sequence ID" value="HCL01066.1"/>
    <property type="molecule type" value="Genomic_DNA"/>
</dbReference>